<dbReference type="AlphaFoldDB" id="A0A8J3X405"/>
<dbReference type="InterPro" id="IPR011009">
    <property type="entry name" value="Kinase-like_dom_sf"/>
</dbReference>
<feature type="compositionally biased region" description="Pro residues" evidence="7">
    <location>
        <begin position="600"/>
        <end position="613"/>
    </location>
</feature>
<keyword evidence="2" id="KW-0723">Serine/threonine-protein kinase</keyword>
<dbReference type="EMBL" id="BOON01000066">
    <property type="protein sequence ID" value="GII26089.1"/>
    <property type="molecule type" value="Genomic_DNA"/>
</dbReference>
<dbReference type="Pfam" id="PF00553">
    <property type="entry name" value="CBM_2"/>
    <property type="match status" value="1"/>
</dbReference>
<keyword evidence="11" id="KW-1185">Reference proteome</keyword>
<feature type="domain" description="CBM2" evidence="9">
    <location>
        <begin position="368"/>
        <end position="479"/>
    </location>
</feature>
<sequence>MSVVWRAHDEVLNRQVAIKVLAAKLAADRHSRAMIRAEAQAAARLSHPHVTGVYDYGESVTGDGDTVPYVVMELISGRTLADRLRGGPLPWRAALRVGAEVAAALAAAHARGLVHRDVKPGNVMLTASGAKVVDFGIAAVAGESGEVGPAGVVLGTPAYLAPERLAGGPVRAATDVYGLGLLLYRALTGELPWAAETTTQMITAHVYVEPQRLPPIAGLPDGVVDLCRRCLAKNPADRPASREVASALAAAAGIRVPLPIRAGEPDDLALDPAPAVTASLAGRPPGRLRLAAAALFGPAIDSGAETSILPGSLMGSAVIDNLHRLRRRRAIQVVGVTAGLAAAGLTLSTCADLPNGRTATLAIAADEARTNRAPCTVRYLTRADNASQFNVDVTVTNSSSQTLDPWTMQFTFTGDQVLSEGSAGEWTQLPTGAVTVRGPAGDAPLQPGTSRSLSFSAGYHTANPMPTAFTLNGAACSYVLVGASGETRTGGPGTDDGSGVEAAGDRQGGNAPHRTGAGGQAVPAGVGPGVAGGGPAQAGSPDVDGPGGGAPGAGSPGAGSPGGGSPGGGEPGGGGPGATTPPTESTPTTDPTGGGGATPTPDPTPLDQPPPSPQSSVDPNASPGSAPGAAGGSSASGTSPTGGA</sequence>
<feature type="compositionally biased region" description="Gly residues" evidence="7">
    <location>
        <begin position="545"/>
        <end position="577"/>
    </location>
</feature>
<dbReference type="CDD" id="cd14014">
    <property type="entry name" value="STKc_PknB_like"/>
    <property type="match status" value="1"/>
</dbReference>
<dbReference type="SMART" id="SM00220">
    <property type="entry name" value="S_TKc"/>
    <property type="match status" value="1"/>
</dbReference>
<name>A0A8J3X405_9ACTN</name>
<evidence type="ECO:0000313" key="11">
    <source>
        <dbReference type="Proteomes" id="UP000599074"/>
    </source>
</evidence>
<keyword evidence="6" id="KW-0067">ATP-binding</keyword>
<dbReference type="PROSITE" id="PS00108">
    <property type="entry name" value="PROTEIN_KINASE_ST"/>
    <property type="match status" value="1"/>
</dbReference>
<dbReference type="Proteomes" id="UP000599074">
    <property type="component" value="Unassembled WGS sequence"/>
</dbReference>
<dbReference type="Gene3D" id="1.10.510.10">
    <property type="entry name" value="Transferase(Phosphotransferase) domain 1"/>
    <property type="match status" value="1"/>
</dbReference>
<evidence type="ECO:0000256" key="4">
    <source>
        <dbReference type="ARBA" id="ARBA00022741"/>
    </source>
</evidence>
<dbReference type="GO" id="GO:0005975">
    <property type="term" value="P:carbohydrate metabolic process"/>
    <property type="evidence" value="ECO:0007669"/>
    <property type="project" value="InterPro"/>
</dbReference>
<evidence type="ECO:0000259" key="9">
    <source>
        <dbReference type="PROSITE" id="PS51173"/>
    </source>
</evidence>
<keyword evidence="3" id="KW-0808">Transferase</keyword>
<evidence type="ECO:0000256" key="2">
    <source>
        <dbReference type="ARBA" id="ARBA00022527"/>
    </source>
</evidence>
<protein>
    <recommendedName>
        <fullName evidence="1">non-specific serine/threonine protein kinase</fullName>
        <ecNumber evidence="1">2.7.11.1</ecNumber>
    </recommendedName>
</protein>
<reference evidence="10" key="1">
    <citation type="submission" date="2021-01" db="EMBL/GenBank/DDBJ databases">
        <title>Whole genome shotgun sequence of Planosporangium mesophilum NBRC 109066.</title>
        <authorList>
            <person name="Komaki H."/>
            <person name="Tamura T."/>
        </authorList>
    </citation>
    <scope>NUCLEOTIDE SEQUENCE</scope>
    <source>
        <strain evidence="10">NBRC 109066</strain>
    </source>
</reference>
<gene>
    <name evidence="10" type="ORF">Pme01_56860</name>
</gene>
<dbReference type="PANTHER" id="PTHR43289:SF6">
    <property type="entry name" value="SERINE_THREONINE-PROTEIN KINASE NEKL-3"/>
    <property type="match status" value="1"/>
</dbReference>
<organism evidence="10 11">
    <name type="scientific">Planosporangium mesophilum</name>
    <dbReference type="NCBI Taxonomy" id="689768"/>
    <lineage>
        <taxon>Bacteria</taxon>
        <taxon>Bacillati</taxon>
        <taxon>Actinomycetota</taxon>
        <taxon>Actinomycetes</taxon>
        <taxon>Micromonosporales</taxon>
        <taxon>Micromonosporaceae</taxon>
        <taxon>Planosporangium</taxon>
    </lineage>
</organism>
<dbReference type="GO" id="GO:0030247">
    <property type="term" value="F:polysaccharide binding"/>
    <property type="evidence" value="ECO:0007669"/>
    <property type="project" value="UniProtKB-UniRule"/>
</dbReference>
<dbReference type="InterPro" id="IPR000719">
    <property type="entry name" value="Prot_kinase_dom"/>
</dbReference>
<evidence type="ECO:0000313" key="10">
    <source>
        <dbReference type="EMBL" id="GII26089.1"/>
    </source>
</evidence>
<dbReference type="PROSITE" id="PS50011">
    <property type="entry name" value="PROTEIN_KINASE_DOM"/>
    <property type="match status" value="1"/>
</dbReference>
<evidence type="ECO:0000256" key="6">
    <source>
        <dbReference type="ARBA" id="ARBA00022840"/>
    </source>
</evidence>
<feature type="domain" description="Protein kinase" evidence="8">
    <location>
        <begin position="1"/>
        <end position="254"/>
    </location>
</feature>
<feature type="compositionally biased region" description="Low complexity" evidence="7">
    <location>
        <begin position="578"/>
        <end position="591"/>
    </location>
</feature>
<dbReference type="PANTHER" id="PTHR43289">
    <property type="entry name" value="MITOGEN-ACTIVATED PROTEIN KINASE KINASE KINASE 20-RELATED"/>
    <property type="match status" value="1"/>
</dbReference>
<dbReference type="EC" id="2.7.11.1" evidence="1"/>
<dbReference type="Pfam" id="PF00069">
    <property type="entry name" value="Pkinase"/>
    <property type="match status" value="1"/>
</dbReference>
<feature type="region of interest" description="Disordered" evidence="7">
    <location>
        <begin position="487"/>
        <end position="644"/>
    </location>
</feature>
<comment type="caution">
    <text evidence="10">The sequence shown here is derived from an EMBL/GenBank/DDBJ whole genome shotgun (WGS) entry which is preliminary data.</text>
</comment>
<feature type="compositionally biased region" description="Low complexity" evidence="7">
    <location>
        <begin position="614"/>
        <end position="644"/>
    </location>
</feature>
<dbReference type="GO" id="GO:0005524">
    <property type="term" value="F:ATP binding"/>
    <property type="evidence" value="ECO:0007669"/>
    <property type="project" value="UniProtKB-KW"/>
</dbReference>
<dbReference type="SUPFAM" id="SSF49384">
    <property type="entry name" value="Carbohydrate-binding domain"/>
    <property type="match status" value="1"/>
</dbReference>
<dbReference type="Gene3D" id="3.30.200.20">
    <property type="entry name" value="Phosphorylase Kinase, domain 1"/>
    <property type="match status" value="1"/>
</dbReference>
<evidence type="ECO:0000259" key="8">
    <source>
        <dbReference type="PROSITE" id="PS50011"/>
    </source>
</evidence>
<evidence type="ECO:0000256" key="5">
    <source>
        <dbReference type="ARBA" id="ARBA00022777"/>
    </source>
</evidence>
<keyword evidence="4" id="KW-0547">Nucleotide-binding</keyword>
<keyword evidence="5" id="KW-0418">Kinase</keyword>
<dbReference type="GO" id="GO:0004674">
    <property type="term" value="F:protein serine/threonine kinase activity"/>
    <property type="evidence" value="ECO:0007669"/>
    <property type="project" value="UniProtKB-KW"/>
</dbReference>
<feature type="compositionally biased region" description="Gly residues" evidence="7">
    <location>
        <begin position="526"/>
        <end position="536"/>
    </location>
</feature>
<dbReference type="InterPro" id="IPR012291">
    <property type="entry name" value="CBM2_carb-bd_dom_sf"/>
</dbReference>
<evidence type="ECO:0000256" key="3">
    <source>
        <dbReference type="ARBA" id="ARBA00022679"/>
    </source>
</evidence>
<accession>A0A8J3X405</accession>
<dbReference type="InterPro" id="IPR008965">
    <property type="entry name" value="CBM2/CBM3_carb-bd_dom_sf"/>
</dbReference>
<dbReference type="Gene3D" id="2.60.40.290">
    <property type="match status" value="1"/>
</dbReference>
<dbReference type="PROSITE" id="PS51173">
    <property type="entry name" value="CBM2"/>
    <property type="match status" value="1"/>
</dbReference>
<dbReference type="SMART" id="SM00637">
    <property type="entry name" value="CBD_II"/>
    <property type="match status" value="1"/>
</dbReference>
<dbReference type="InterPro" id="IPR001919">
    <property type="entry name" value="CBD2"/>
</dbReference>
<dbReference type="SUPFAM" id="SSF56112">
    <property type="entry name" value="Protein kinase-like (PK-like)"/>
    <property type="match status" value="1"/>
</dbReference>
<proteinExistence type="predicted"/>
<dbReference type="GO" id="GO:0004553">
    <property type="term" value="F:hydrolase activity, hydrolyzing O-glycosyl compounds"/>
    <property type="evidence" value="ECO:0007669"/>
    <property type="project" value="InterPro"/>
</dbReference>
<evidence type="ECO:0000256" key="1">
    <source>
        <dbReference type="ARBA" id="ARBA00012513"/>
    </source>
</evidence>
<evidence type="ECO:0000256" key="7">
    <source>
        <dbReference type="SAM" id="MobiDB-lite"/>
    </source>
</evidence>
<dbReference type="InterPro" id="IPR008271">
    <property type="entry name" value="Ser/Thr_kinase_AS"/>
</dbReference>